<feature type="compositionally biased region" description="Low complexity" evidence="6">
    <location>
        <begin position="76"/>
        <end position="108"/>
    </location>
</feature>
<evidence type="ECO:0000256" key="1">
    <source>
        <dbReference type="ARBA" id="ARBA00004123"/>
    </source>
</evidence>
<dbReference type="GO" id="GO:0003700">
    <property type="term" value="F:DNA-binding transcription factor activity"/>
    <property type="evidence" value="ECO:0007669"/>
    <property type="project" value="InterPro"/>
</dbReference>
<feature type="compositionally biased region" description="Basic and acidic residues" evidence="6">
    <location>
        <begin position="57"/>
        <end position="69"/>
    </location>
</feature>
<dbReference type="EMBL" id="JAQQAF010000004">
    <property type="protein sequence ID" value="KAJ8493760.1"/>
    <property type="molecule type" value="Genomic_DNA"/>
</dbReference>
<dbReference type="GO" id="GO:0003677">
    <property type="term" value="F:DNA binding"/>
    <property type="evidence" value="ECO:0007669"/>
    <property type="project" value="UniProtKB-KW"/>
</dbReference>
<dbReference type="SMART" id="SM00380">
    <property type="entry name" value="AP2"/>
    <property type="match status" value="1"/>
</dbReference>
<dbReference type="AlphaFoldDB" id="A0AAV8RA09"/>
<dbReference type="PANTHER" id="PTHR31190:SF473">
    <property type="entry name" value="OS05G0437100 PROTEIN"/>
    <property type="match status" value="1"/>
</dbReference>
<keyword evidence="5" id="KW-0539">Nucleus</keyword>
<dbReference type="GO" id="GO:0009873">
    <property type="term" value="P:ethylene-activated signaling pathway"/>
    <property type="evidence" value="ECO:0007669"/>
    <property type="project" value="InterPro"/>
</dbReference>
<keyword evidence="2" id="KW-0805">Transcription regulation</keyword>
<protein>
    <recommendedName>
        <fullName evidence="7">AP2/ERF domain-containing protein</fullName>
    </recommendedName>
</protein>
<dbReference type="InterPro" id="IPR016177">
    <property type="entry name" value="DNA-bd_dom_sf"/>
</dbReference>
<evidence type="ECO:0000256" key="3">
    <source>
        <dbReference type="ARBA" id="ARBA00023125"/>
    </source>
</evidence>
<dbReference type="PROSITE" id="PS51032">
    <property type="entry name" value="AP2_ERF"/>
    <property type="match status" value="1"/>
</dbReference>
<proteinExistence type="predicted"/>
<evidence type="ECO:0000256" key="5">
    <source>
        <dbReference type="ARBA" id="ARBA00023242"/>
    </source>
</evidence>
<gene>
    <name evidence="8" type="ORF">OPV22_015481</name>
</gene>
<feature type="region of interest" description="Disordered" evidence="6">
    <location>
        <begin position="285"/>
        <end position="307"/>
    </location>
</feature>
<keyword evidence="4" id="KW-0804">Transcription</keyword>
<evidence type="ECO:0000256" key="6">
    <source>
        <dbReference type="SAM" id="MobiDB-lite"/>
    </source>
</evidence>
<evidence type="ECO:0000313" key="8">
    <source>
        <dbReference type="EMBL" id="KAJ8493760.1"/>
    </source>
</evidence>
<dbReference type="FunFam" id="3.30.730.10:FF:000001">
    <property type="entry name" value="Ethylene-responsive transcription factor 2"/>
    <property type="match status" value="1"/>
</dbReference>
<organism evidence="8 9">
    <name type="scientific">Ensete ventricosum</name>
    <name type="common">Abyssinian banana</name>
    <name type="synonym">Musa ensete</name>
    <dbReference type="NCBI Taxonomy" id="4639"/>
    <lineage>
        <taxon>Eukaryota</taxon>
        <taxon>Viridiplantae</taxon>
        <taxon>Streptophyta</taxon>
        <taxon>Embryophyta</taxon>
        <taxon>Tracheophyta</taxon>
        <taxon>Spermatophyta</taxon>
        <taxon>Magnoliopsida</taxon>
        <taxon>Liliopsida</taxon>
        <taxon>Zingiberales</taxon>
        <taxon>Musaceae</taxon>
        <taxon>Ensete</taxon>
    </lineage>
</organism>
<comment type="subcellular location">
    <subcellularLocation>
        <location evidence="1">Nucleus</location>
    </subcellularLocation>
</comment>
<dbReference type="InterPro" id="IPR001471">
    <property type="entry name" value="AP2/ERF_dom"/>
</dbReference>
<comment type="caution">
    <text evidence="8">The sequence shown here is derived from an EMBL/GenBank/DDBJ whole genome shotgun (WGS) entry which is preliminary data.</text>
</comment>
<dbReference type="CDD" id="cd00018">
    <property type="entry name" value="AP2"/>
    <property type="match status" value="1"/>
</dbReference>
<dbReference type="Pfam" id="PF00847">
    <property type="entry name" value="AP2"/>
    <property type="match status" value="1"/>
</dbReference>
<dbReference type="PRINTS" id="PR00367">
    <property type="entry name" value="ETHRSPELEMNT"/>
</dbReference>
<dbReference type="PANTHER" id="PTHR31190">
    <property type="entry name" value="DNA-BINDING DOMAIN"/>
    <property type="match status" value="1"/>
</dbReference>
<dbReference type="InterPro" id="IPR036955">
    <property type="entry name" value="AP2/ERF_dom_sf"/>
</dbReference>
<dbReference type="Proteomes" id="UP001222027">
    <property type="component" value="Unassembled WGS sequence"/>
</dbReference>
<evidence type="ECO:0000256" key="2">
    <source>
        <dbReference type="ARBA" id="ARBA00023015"/>
    </source>
</evidence>
<feature type="domain" description="AP2/ERF" evidence="7">
    <location>
        <begin position="115"/>
        <end position="172"/>
    </location>
</feature>
<evidence type="ECO:0000259" key="7">
    <source>
        <dbReference type="PROSITE" id="PS51032"/>
    </source>
</evidence>
<accession>A0AAV8RA09</accession>
<keyword evidence="9" id="KW-1185">Reference proteome</keyword>
<feature type="compositionally biased region" description="Low complexity" evidence="6">
    <location>
        <begin position="34"/>
        <end position="49"/>
    </location>
</feature>
<dbReference type="SUPFAM" id="SSF54171">
    <property type="entry name" value="DNA-binding domain"/>
    <property type="match status" value="1"/>
</dbReference>
<reference evidence="8 9" key="1">
    <citation type="submission" date="2022-12" db="EMBL/GenBank/DDBJ databases">
        <title>Chromosome-scale assembly of the Ensete ventricosum genome.</title>
        <authorList>
            <person name="Dussert Y."/>
            <person name="Stocks J."/>
            <person name="Wendawek A."/>
            <person name="Woldeyes F."/>
            <person name="Nichols R.A."/>
            <person name="Borrell J.S."/>
        </authorList>
    </citation>
    <scope>NUCLEOTIDE SEQUENCE [LARGE SCALE GENOMIC DNA]</scope>
    <source>
        <strain evidence="9">cv. Maze</strain>
        <tissue evidence="8">Seeds</tissue>
    </source>
</reference>
<dbReference type="InterPro" id="IPR044808">
    <property type="entry name" value="ERF_plant"/>
</dbReference>
<name>A0AAV8RA09_ENSVE</name>
<dbReference type="Gene3D" id="3.30.730.10">
    <property type="entry name" value="AP2/ERF domain"/>
    <property type="match status" value="1"/>
</dbReference>
<feature type="region of interest" description="Disordered" evidence="6">
    <location>
        <begin position="34"/>
        <end position="114"/>
    </location>
</feature>
<dbReference type="GO" id="GO:0005634">
    <property type="term" value="C:nucleus"/>
    <property type="evidence" value="ECO:0007669"/>
    <property type="project" value="UniProtKB-SubCell"/>
</dbReference>
<evidence type="ECO:0000256" key="4">
    <source>
        <dbReference type="ARBA" id="ARBA00023163"/>
    </source>
</evidence>
<keyword evidence="3" id="KW-0238">DNA-binding</keyword>
<evidence type="ECO:0000313" key="9">
    <source>
        <dbReference type="Proteomes" id="UP001222027"/>
    </source>
</evidence>
<sequence length="307" mass="32204">MTSSFMEYEMGVMVTALAHVVAGGRGTVAATDMSASTSTMFPTSSPSSGGEQGGQKRGSDDFKLEEVAKLRRTVGESSSTPAATEQTASAAAAAATEAATPSTTSGTEQAGARIRYRGVRQRPWGKWAAEIRDPHKAARVWLGTFNTAEAAAQAYDEAALRFRGSRAKLNFPDKAQHRQEPPVAPSVRAPDPAAPAVLLESLPFGGHRATAAAASDSLAYSRLLQGAGEYQRMLPASLLDPMMYSTASAAALASSHSLPSSSTSSPFAAPPPLFSPLFYSPEMSQQIDFSQPPPWKESDNYPPSSSG</sequence>